<reference evidence="2 3" key="1">
    <citation type="submission" date="2024-10" db="EMBL/GenBank/DDBJ databases">
        <authorList>
            <person name="Kim D."/>
        </authorList>
    </citation>
    <scope>NUCLEOTIDE SEQUENCE [LARGE SCALE GENOMIC DNA]</scope>
    <source>
        <strain evidence="2">Taebaek</strain>
    </source>
</reference>
<keyword evidence="3" id="KW-1185">Reference proteome</keyword>
<comment type="caution">
    <text evidence="2">The sequence shown here is derived from an EMBL/GenBank/DDBJ whole genome shotgun (WGS) entry which is preliminary data.</text>
</comment>
<evidence type="ECO:0000313" key="2">
    <source>
        <dbReference type="EMBL" id="KAL3094739.1"/>
    </source>
</evidence>
<sequence length="102" mass="11051">MTTTDTDLWSVKRTTIARRRSRAICVGSAADGCWCCAMGMMDEMDDGMFWTNAGGGGGEEEGEEEEEHSRNNILTKKSGGMKNEMTTTTTSTSSSSSPPSFY</sequence>
<evidence type="ECO:0000313" key="3">
    <source>
        <dbReference type="Proteomes" id="UP001620645"/>
    </source>
</evidence>
<gene>
    <name evidence="2" type="ORF">niasHS_006034</name>
</gene>
<dbReference type="Proteomes" id="UP001620645">
    <property type="component" value="Unassembled WGS sequence"/>
</dbReference>
<protein>
    <submittedName>
        <fullName evidence="2">Uncharacterized protein</fullName>
    </submittedName>
</protein>
<proteinExistence type="predicted"/>
<dbReference type="AlphaFoldDB" id="A0ABD2JVV2"/>
<dbReference type="EMBL" id="JBICCN010000086">
    <property type="protein sequence ID" value="KAL3094739.1"/>
    <property type="molecule type" value="Genomic_DNA"/>
</dbReference>
<feature type="region of interest" description="Disordered" evidence="1">
    <location>
        <begin position="49"/>
        <end position="102"/>
    </location>
</feature>
<feature type="compositionally biased region" description="Low complexity" evidence="1">
    <location>
        <begin position="86"/>
        <end position="102"/>
    </location>
</feature>
<evidence type="ECO:0000256" key="1">
    <source>
        <dbReference type="SAM" id="MobiDB-lite"/>
    </source>
</evidence>
<name>A0ABD2JVV2_HETSC</name>
<accession>A0ABD2JVV2</accession>
<organism evidence="2 3">
    <name type="scientific">Heterodera schachtii</name>
    <name type="common">Sugarbeet cyst nematode worm</name>
    <name type="synonym">Tylenchus schachtii</name>
    <dbReference type="NCBI Taxonomy" id="97005"/>
    <lineage>
        <taxon>Eukaryota</taxon>
        <taxon>Metazoa</taxon>
        <taxon>Ecdysozoa</taxon>
        <taxon>Nematoda</taxon>
        <taxon>Chromadorea</taxon>
        <taxon>Rhabditida</taxon>
        <taxon>Tylenchina</taxon>
        <taxon>Tylenchomorpha</taxon>
        <taxon>Tylenchoidea</taxon>
        <taxon>Heteroderidae</taxon>
        <taxon>Heteroderinae</taxon>
        <taxon>Heterodera</taxon>
    </lineage>
</organism>